<evidence type="ECO:0000313" key="6">
    <source>
        <dbReference type="EMBL" id="CCG83384.1"/>
    </source>
</evidence>
<protein>
    <submittedName>
        <fullName evidence="6">Uncharacterized RNA-binding protein C644.16</fullName>
    </submittedName>
</protein>
<name>R4XFW4_TAPDE</name>
<evidence type="ECO:0000256" key="2">
    <source>
        <dbReference type="ARBA" id="ARBA00023242"/>
    </source>
</evidence>
<evidence type="ECO:0000313" key="7">
    <source>
        <dbReference type="Proteomes" id="UP000013776"/>
    </source>
</evidence>
<dbReference type="OrthoDB" id="272703at2759"/>
<feature type="region of interest" description="Disordered" evidence="4">
    <location>
        <begin position="79"/>
        <end position="142"/>
    </location>
</feature>
<dbReference type="Pfam" id="PF00076">
    <property type="entry name" value="RRM_1"/>
    <property type="match status" value="1"/>
</dbReference>
<dbReference type="SMART" id="SM00360">
    <property type="entry name" value="RRM"/>
    <property type="match status" value="1"/>
</dbReference>
<evidence type="ECO:0000259" key="5">
    <source>
        <dbReference type="PROSITE" id="PS50102"/>
    </source>
</evidence>
<dbReference type="SUPFAM" id="SSF54928">
    <property type="entry name" value="RNA-binding domain, RBD"/>
    <property type="match status" value="1"/>
</dbReference>
<keyword evidence="3" id="KW-0694">RNA-binding</keyword>
<dbReference type="InterPro" id="IPR026896">
    <property type="entry name" value="CSTF_C"/>
</dbReference>
<dbReference type="VEuPathDB" id="FungiDB:TAPDE_003599"/>
<dbReference type="Pfam" id="PF14327">
    <property type="entry name" value="CSTF2_hinge"/>
    <property type="match status" value="1"/>
</dbReference>
<reference evidence="6 7" key="1">
    <citation type="journal article" date="2013" name="MBio">
        <title>Genome sequencing of the plant pathogen Taphrina deformans, the causal agent of peach leaf curl.</title>
        <authorList>
            <person name="Cisse O.H."/>
            <person name="Almeida J.M.G.C.F."/>
            <person name="Fonseca A."/>
            <person name="Kumar A.A."/>
            <person name="Salojaervi J."/>
            <person name="Overmyer K."/>
            <person name="Hauser P.M."/>
            <person name="Pagni M."/>
        </authorList>
    </citation>
    <scope>NUCLEOTIDE SEQUENCE [LARGE SCALE GENOMIC DNA]</scope>
    <source>
        <strain evidence="7">PYCC 5710 / ATCC 11124 / CBS 356.35 / IMI 108563 / JCM 9778 / NBRC 8474</strain>
    </source>
</reference>
<dbReference type="InterPro" id="IPR038192">
    <property type="entry name" value="CSTF_C_sf"/>
</dbReference>
<dbReference type="eggNOG" id="KOG0108">
    <property type="taxonomic scope" value="Eukaryota"/>
</dbReference>
<evidence type="ECO:0000256" key="1">
    <source>
        <dbReference type="ARBA" id="ARBA00004123"/>
    </source>
</evidence>
<sequence length="294" mass="31360">MSVVFVGNIPYDYTEEQLTEIFKQIGPVKNFRLVFDKDNGRGKGYGFCEYLDAGNAQSAVRNLDGYDVGNRQLRVAFSDSDQNKLKTNTGPSSSIPPPQAIPPEFAQQFARGGSLPPPPPPTSSGNVLPPLPVGTQPPAGVSATDAISRTLSTMPTNQLLDVITQFKALVLSNPAQAEALLKQAPPLSYAVLQALLLMNLVDAQVLAGVISGGAAQAQAPPAVQQVQQQQYRNSPTPVPLQQAQFRNSPAPVAQQQAARQPSVMALSDAQINGLPQEQRNQILMIKQQVAAGLM</sequence>
<proteinExistence type="predicted"/>
<dbReference type="InterPro" id="IPR035979">
    <property type="entry name" value="RBD_domain_sf"/>
</dbReference>
<dbReference type="GO" id="GO:0031124">
    <property type="term" value="P:mRNA 3'-end processing"/>
    <property type="evidence" value="ECO:0007669"/>
    <property type="project" value="InterPro"/>
</dbReference>
<keyword evidence="7" id="KW-1185">Reference proteome</keyword>
<evidence type="ECO:0000256" key="4">
    <source>
        <dbReference type="SAM" id="MobiDB-lite"/>
    </source>
</evidence>
<dbReference type="PANTHER" id="PTHR45735">
    <property type="entry name" value="CLEAVAGE STIMULATION FACTOR SUBUNIT 2"/>
    <property type="match status" value="1"/>
</dbReference>
<feature type="compositionally biased region" description="Low complexity" evidence="4">
    <location>
        <begin position="102"/>
        <end position="114"/>
    </location>
</feature>
<comment type="subcellular location">
    <subcellularLocation>
        <location evidence="1">Nucleus</location>
    </subcellularLocation>
</comment>
<evidence type="ECO:0000256" key="3">
    <source>
        <dbReference type="PROSITE-ProRule" id="PRU00176"/>
    </source>
</evidence>
<feature type="domain" description="RRM" evidence="5">
    <location>
        <begin position="2"/>
        <end position="80"/>
    </location>
</feature>
<dbReference type="EMBL" id="CAHR02000142">
    <property type="protein sequence ID" value="CCG83384.1"/>
    <property type="molecule type" value="Genomic_DNA"/>
</dbReference>
<dbReference type="PANTHER" id="PTHR45735:SF2">
    <property type="entry name" value="CLEAVAGE STIMULATION FACTOR SUBUNIT 2"/>
    <property type="match status" value="1"/>
</dbReference>
<dbReference type="GO" id="GO:0003729">
    <property type="term" value="F:mRNA binding"/>
    <property type="evidence" value="ECO:0007669"/>
    <property type="project" value="TreeGrafter"/>
</dbReference>
<dbReference type="STRING" id="1097556.R4XFW4"/>
<keyword evidence="2" id="KW-0539">Nucleus</keyword>
<dbReference type="CDD" id="cd12398">
    <property type="entry name" value="RRM_CSTF2_RNA15_like"/>
    <property type="match status" value="1"/>
</dbReference>
<dbReference type="Pfam" id="PF14304">
    <property type="entry name" value="CSTF_C"/>
    <property type="match status" value="1"/>
</dbReference>
<dbReference type="GO" id="GO:0005847">
    <property type="term" value="C:mRNA cleavage and polyadenylation specificity factor complex"/>
    <property type="evidence" value="ECO:0007669"/>
    <property type="project" value="TreeGrafter"/>
</dbReference>
<dbReference type="AlphaFoldDB" id="R4XFW4"/>
<accession>R4XFW4</accession>
<gene>
    <name evidence="6" type="ORF">TAPDE_003599</name>
</gene>
<dbReference type="Gene3D" id="3.30.70.330">
    <property type="match status" value="1"/>
</dbReference>
<dbReference type="Gene3D" id="1.10.20.70">
    <property type="entry name" value="Transcription termination and cleavage factor, C-terminal domain"/>
    <property type="match status" value="1"/>
</dbReference>
<dbReference type="Gene3D" id="1.25.40.630">
    <property type="match status" value="1"/>
</dbReference>
<dbReference type="Proteomes" id="UP000013776">
    <property type="component" value="Unassembled WGS sequence"/>
</dbReference>
<dbReference type="InterPro" id="IPR012677">
    <property type="entry name" value="Nucleotide-bd_a/b_plait_sf"/>
</dbReference>
<dbReference type="InterPro" id="IPR000504">
    <property type="entry name" value="RRM_dom"/>
</dbReference>
<comment type="caution">
    <text evidence="6">The sequence shown here is derived from an EMBL/GenBank/DDBJ whole genome shotgun (WGS) entry which is preliminary data.</text>
</comment>
<dbReference type="InterPro" id="IPR025742">
    <property type="entry name" value="CSTF2_hinge"/>
</dbReference>
<organism evidence="6 7">
    <name type="scientific">Taphrina deformans (strain PYCC 5710 / ATCC 11124 / CBS 356.35 / IMI 108563 / JCM 9778 / NBRC 8474)</name>
    <name type="common">Peach leaf curl fungus</name>
    <name type="synonym">Lalaria deformans</name>
    <dbReference type="NCBI Taxonomy" id="1097556"/>
    <lineage>
        <taxon>Eukaryota</taxon>
        <taxon>Fungi</taxon>
        <taxon>Dikarya</taxon>
        <taxon>Ascomycota</taxon>
        <taxon>Taphrinomycotina</taxon>
        <taxon>Taphrinomycetes</taxon>
        <taxon>Taphrinales</taxon>
        <taxon>Taphrinaceae</taxon>
        <taxon>Taphrina</taxon>
    </lineage>
</organism>
<dbReference type="PROSITE" id="PS50102">
    <property type="entry name" value="RRM"/>
    <property type="match status" value="1"/>
</dbReference>